<reference evidence="3" key="1">
    <citation type="journal article" date="2014" name="BMC Genomics">
        <title>The genome sequence of the biocontrol fungus Metarhizium anisopliae and comparative genomics of Metarhizium species.</title>
        <authorList>
            <person name="Pattemore J.A."/>
            <person name="Hane J.K."/>
            <person name="Williams A.H."/>
            <person name="Wilson B.A."/>
            <person name="Stodart B.J."/>
            <person name="Ash G.J."/>
        </authorList>
    </citation>
    <scope>NUCLEOTIDE SEQUENCE [LARGE SCALE GENOMIC DNA]</scope>
    <source>
        <strain evidence="3">BRIP 53293</strain>
    </source>
</reference>
<evidence type="ECO:0000313" key="3">
    <source>
        <dbReference type="Proteomes" id="UP000054544"/>
    </source>
</evidence>
<proteinExistence type="predicted"/>
<dbReference type="Proteomes" id="UP000054544">
    <property type="component" value="Unassembled WGS sequence"/>
</dbReference>
<name>A0A0D9NI75_METAN</name>
<dbReference type="AlphaFoldDB" id="A0A0D9NI75"/>
<keyword evidence="3" id="KW-1185">Reference proteome</keyword>
<gene>
    <name evidence="2" type="ORF">H634G_11115</name>
</gene>
<dbReference type="InterPro" id="IPR011009">
    <property type="entry name" value="Kinase-like_dom_sf"/>
</dbReference>
<dbReference type="EMBL" id="KE384793">
    <property type="protein sequence ID" value="KJK73606.1"/>
    <property type="molecule type" value="Genomic_DNA"/>
</dbReference>
<protein>
    <recommendedName>
        <fullName evidence="4">Protein kinase domain-containing protein</fullName>
    </recommendedName>
</protein>
<feature type="region of interest" description="Disordered" evidence="1">
    <location>
        <begin position="196"/>
        <end position="276"/>
    </location>
</feature>
<dbReference type="SUPFAM" id="SSF56112">
    <property type="entry name" value="Protein kinase-like (PK-like)"/>
    <property type="match status" value="1"/>
</dbReference>
<feature type="compositionally biased region" description="Polar residues" evidence="1">
    <location>
        <begin position="196"/>
        <end position="213"/>
    </location>
</feature>
<sequence>MDSLHLGEFGPKDLFQTKLFREDYVATLVLMYQTQFKVDGGLTTDPAGKQVIPGEDVKPEQLDNFLNETSPGNDSKVVLSLLDAAVGFLNQELANHYSEESETLKNTILQAALETPKSTIGQNPNPATLRDHITRHQLRYDGRLLRYTELRMGGYNASEGSMFESIIGLNHAQARNKVLDTMPSHTSLKTYDLTFETPTPTVNKSENSTTTAPSGLKRKFDEFLGKTMTTAPNKCRRNTSDAFVSASSSQEHDSQQRPAKAPKAPSRGQPEKDCGSTAVVVTASTRKSSVGNKIPSQSYSVSNVTSIPSLRRSTFTYRCEHQRRTGGIVALRVPRDVMSKDAIPKLAAEWKALRDVLSRLRSPWIIDFLGVDARFLAIFTKLAYPRLLEEMDSSYHFKGRPEDGVAMCLGITSALVYLHDTMRIRHGHISARTILWEGDRPVLVYSKVDAKENPGYDPPESISGLLQVSEYCCSGGPKRG</sequence>
<organism evidence="2 3">
    <name type="scientific">Metarhizium anisopliae BRIP 53293</name>
    <dbReference type="NCBI Taxonomy" id="1291518"/>
    <lineage>
        <taxon>Eukaryota</taxon>
        <taxon>Fungi</taxon>
        <taxon>Dikarya</taxon>
        <taxon>Ascomycota</taxon>
        <taxon>Pezizomycotina</taxon>
        <taxon>Sordariomycetes</taxon>
        <taxon>Hypocreomycetidae</taxon>
        <taxon>Hypocreales</taxon>
        <taxon>Clavicipitaceae</taxon>
        <taxon>Metarhizium</taxon>
    </lineage>
</organism>
<feature type="compositionally biased region" description="Polar residues" evidence="1">
    <location>
        <begin position="240"/>
        <end position="249"/>
    </location>
</feature>
<evidence type="ECO:0000313" key="2">
    <source>
        <dbReference type="EMBL" id="KJK73606.1"/>
    </source>
</evidence>
<evidence type="ECO:0008006" key="4">
    <source>
        <dbReference type="Google" id="ProtNLM"/>
    </source>
</evidence>
<evidence type="ECO:0000256" key="1">
    <source>
        <dbReference type="SAM" id="MobiDB-lite"/>
    </source>
</evidence>
<accession>A0A0D9NI75</accession>